<comment type="caution">
    <text evidence="1">The sequence shown here is derived from an EMBL/GenBank/DDBJ whole genome shotgun (WGS) entry which is preliminary data.</text>
</comment>
<dbReference type="AlphaFoldDB" id="A0A0F9RFQ4"/>
<evidence type="ECO:0000313" key="1">
    <source>
        <dbReference type="EMBL" id="KKN48462.1"/>
    </source>
</evidence>
<sequence length="689" mass="81888">MSEQICRFCHRYVQLVYYCEDCGSNCCSDCLHEQHVEYYICQDCNSKNVNISGAEKKNVCKDCGSTSVIKVSQLKKSCPKCNSHQIVNIYEKKEDLEKRFLELIKNTRLYIEPLKKVLNKLYMLQQKLKTARAPPFKCYHYPKMESDLLALFKLFQYIQNTLFEKIKVHFHQLNQNQEYFFDTYTQPNSNITIIEGIFENLVRSYDSINEFITNNINTFDCSIETMLANLQFIDKITLFFTSYKKLLNLAEKEKPVFAVYAKLANGLNTQEKYKKDKGILFITNFDLSFVHEHGVFKKKKQLIFKAPVGDLTKIREKGKLFKKLYLEFAYGKYEFSLPKKSVSRIIEYILLARTFDETTIYDEKTAARLQEIDINLSGLEIFIEESINSFFSLKCQYNKSSEEVHNYKQMNLSQNNNIYPNQIQSIASQNPAQFFRPQNQNLVNSRSNEQFNPYYDNANFPGSTNFYPGNNIPPYNQPTGFYPPEKTNQVYPSRFDEKNFFMQNFNNPNRIQNYFPRKFSRYNPEFSNFEDRNFLMRKLMQSQKYNDSFINQFNTLNNDEFNEKEVILSGDTRFQEYNKNHLTDLFDSDYASPQNSHRYKRKLFKLNKEKQKKMVDLDKERYSLKQTLKKLDNKFDQGVISDVDYFKTFKNLQKEIYLIDKKIQSLKESLADIEEIKQNSRNFDKKIFY</sequence>
<evidence type="ECO:0008006" key="2">
    <source>
        <dbReference type="Google" id="ProtNLM"/>
    </source>
</evidence>
<dbReference type="EMBL" id="LAZR01001219">
    <property type="protein sequence ID" value="KKN48462.1"/>
    <property type="molecule type" value="Genomic_DNA"/>
</dbReference>
<reference evidence="1" key="1">
    <citation type="journal article" date="2015" name="Nature">
        <title>Complex archaea that bridge the gap between prokaryotes and eukaryotes.</title>
        <authorList>
            <person name="Spang A."/>
            <person name="Saw J.H."/>
            <person name="Jorgensen S.L."/>
            <person name="Zaremba-Niedzwiedzka K."/>
            <person name="Martijn J."/>
            <person name="Lind A.E."/>
            <person name="van Eijk R."/>
            <person name="Schleper C."/>
            <person name="Guy L."/>
            <person name="Ettema T.J."/>
        </authorList>
    </citation>
    <scope>NUCLEOTIDE SEQUENCE</scope>
</reference>
<dbReference type="CDD" id="cd19757">
    <property type="entry name" value="Bbox1"/>
    <property type="match status" value="1"/>
</dbReference>
<gene>
    <name evidence="1" type="ORF">LCGC14_0652540</name>
</gene>
<name>A0A0F9RFQ4_9ZZZZ</name>
<organism evidence="1">
    <name type="scientific">marine sediment metagenome</name>
    <dbReference type="NCBI Taxonomy" id="412755"/>
    <lineage>
        <taxon>unclassified sequences</taxon>
        <taxon>metagenomes</taxon>
        <taxon>ecological metagenomes</taxon>
    </lineage>
</organism>
<proteinExistence type="predicted"/>
<accession>A0A0F9RFQ4</accession>
<protein>
    <recommendedName>
        <fullName evidence="2">SB domain-containing protein</fullName>
    </recommendedName>
</protein>